<sequence length="380" mass="44422">MAIGIISILVGFFTDHSDHHNHFWSNILVNSFFFLAIGLGALFFYALQYATETGWTVLVKRIFEGIYSSIPVFGGILIFVLLVGTFGGHHIYHWMDSHVFDPTSEHYDAIIAGKAAYLNKPFFWIRTLVYIGTFVFFARLFRKKSLEEDQVGGTEIHKFLYKRGALFLVFFAVFSSTLSWDWLMSIDTHWFSTMYGWYTFSGMWVSTMITAILLIRWLKGKGYLPYVNENHIHDLGKWMFALSFLWTYLWFSQFMLIWYSDIPEEVTYFVERIEHFKVPYFLMVGVNFILPMVMLMSRNAKRTNSILLLVGSIIFLGHWFDVYLLVIPGATHHWHYGLFEAGTFLGFLGLFIYLTLNAFTKASFLPKNHPFLDESKHMHI</sequence>
<feature type="transmembrane region" description="Helical" evidence="1">
    <location>
        <begin position="165"/>
        <end position="183"/>
    </location>
</feature>
<feature type="transmembrane region" description="Helical" evidence="1">
    <location>
        <begin position="195"/>
        <end position="218"/>
    </location>
</feature>
<proteinExistence type="predicted"/>
<keyword evidence="3" id="KW-1185">Reference proteome</keyword>
<feature type="transmembrane region" description="Helical" evidence="1">
    <location>
        <begin position="68"/>
        <end position="92"/>
    </location>
</feature>
<feature type="transmembrane region" description="Helical" evidence="1">
    <location>
        <begin position="307"/>
        <end position="327"/>
    </location>
</feature>
<name>A0A5C6VKB6_9FLAO</name>
<feature type="transmembrane region" description="Helical" evidence="1">
    <location>
        <begin position="278"/>
        <end position="295"/>
    </location>
</feature>
<keyword evidence="1" id="KW-0472">Membrane</keyword>
<accession>A0A5C6VKB6</accession>
<dbReference type="PANTHER" id="PTHR43044">
    <property type="match status" value="1"/>
</dbReference>
<feature type="transmembrane region" description="Helical" evidence="1">
    <location>
        <begin position="123"/>
        <end position="141"/>
    </location>
</feature>
<evidence type="ECO:0000256" key="1">
    <source>
        <dbReference type="SAM" id="Phobius"/>
    </source>
</evidence>
<keyword evidence="1" id="KW-0812">Transmembrane</keyword>
<dbReference type="EMBL" id="VORB01000001">
    <property type="protein sequence ID" value="TXC85469.1"/>
    <property type="molecule type" value="Genomic_DNA"/>
</dbReference>
<dbReference type="OrthoDB" id="140980at2"/>
<feature type="transmembrane region" description="Helical" evidence="1">
    <location>
        <begin position="238"/>
        <end position="258"/>
    </location>
</feature>
<organism evidence="2 3">
    <name type="scientific">Luteibaculum oceani</name>
    <dbReference type="NCBI Taxonomy" id="1294296"/>
    <lineage>
        <taxon>Bacteria</taxon>
        <taxon>Pseudomonadati</taxon>
        <taxon>Bacteroidota</taxon>
        <taxon>Flavobacteriia</taxon>
        <taxon>Flavobacteriales</taxon>
        <taxon>Luteibaculaceae</taxon>
        <taxon>Luteibaculum</taxon>
    </lineage>
</organism>
<gene>
    <name evidence="2" type="ORF">FRX97_00165</name>
</gene>
<reference evidence="2 3" key="1">
    <citation type="submission" date="2019-08" db="EMBL/GenBank/DDBJ databases">
        <title>Genome of Luteibaculum oceani JCM 18817.</title>
        <authorList>
            <person name="Bowman J.P."/>
        </authorList>
    </citation>
    <scope>NUCLEOTIDE SEQUENCE [LARGE SCALE GENOMIC DNA]</scope>
    <source>
        <strain evidence="2 3">JCM 18817</strain>
    </source>
</reference>
<feature type="transmembrane region" description="Helical" evidence="1">
    <location>
        <begin position="333"/>
        <end position="356"/>
    </location>
</feature>
<dbReference type="AlphaFoldDB" id="A0A5C6VKB6"/>
<dbReference type="PANTHER" id="PTHR43044:SF1">
    <property type="entry name" value="QUINOL:CYTOCHROME C OXIDOREDUCTASE QUINONE-BINDING SUBUNIT 2"/>
    <property type="match status" value="1"/>
</dbReference>
<evidence type="ECO:0000313" key="2">
    <source>
        <dbReference type="EMBL" id="TXC85469.1"/>
    </source>
</evidence>
<keyword evidence="1" id="KW-1133">Transmembrane helix</keyword>
<evidence type="ECO:0000313" key="3">
    <source>
        <dbReference type="Proteomes" id="UP000321168"/>
    </source>
</evidence>
<comment type="caution">
    <text evidence="2">The sequence shown here is derived from an EMBL/GenBank/DDBJ whole genome shotgun (WGS) entry which is preliminary data.</text>
</comment>
<dbReference type="Proteomes" id="UP000321168">
    <property type="component" value="Unassembled WGS sequence"/>
</dbReference>
<protein>
    <submittedName>
        <fullName evidence="2">Quinol:cytochrome C oxidoreductase</fullName>
    </submittedName>
</protein>
<feature type="transmembrane region" description="Helical" evidence="1">
    <location>
        <begin position="27"/>
        <end position="47"/>
    </location>
</feature>